<dbReference type="Proteomes" id="UP000593565">
    <property type="component" value="Unassembled WGS sequence"/>
</dbReference>
<gene>
    <name evidence="2" type="ORF">AMELA_G00212730</name>
</gene>
<comment type="caution">
    <text evidence="2">The sequence shown here is derived from an EMBL/GenBank/DDBJ whole genome shotgun (WGS) entry which is preliminary data.</text>
</comment>
<evidence type="ECO:0000313" key="3">
    <source>
        <dbReference type="Proteomes" id="UP000593565"/>
    </source>
</evidence>
<keyword evidence="3" id="KW-1185">Reference proteome</keyword>
<reference evidence="2 3" key="1">
    <citation type="submission" date="2020-02" db="EMBL/GenBank/DDBJ databases">
        <title>A chromosome-scale genome assembly of the black bullhead catfish (Ameiurus melas).</title>
        <authorList>
            <person name="Wen M."/>
            <person name="Zham M."/>
            <person name="Cabau C."/>
            <person name="Klopp C."/>
            <person name="Donnadieu C."/>
            <person name="Roques C."/>
            <person name="Bouchez O."/>
            <person name="Lampietro C."/>
            <person name="Jouanno E."/>
            <person name="Herpin A."/>
            <person name="Louis A."/>
            <person name="Berthelot C."/>
            <person name="Parey E."/>
            <person name="Roest-Crollius H."/>
            <person name="Braasch I."/>
            <person name="Postlethwait J."/>
            <person name="Robinson-Rechavi M."/>
            <person name="Echchiki A."/>
            <person name="Begum T."/>
            <person name="Montfort J."/>
            <person name="Schartl M."/>
            <person name="Bobe J."/>
            <person name="Guiguen Y."/>
        </authorList>
    </citation>
    <scope>NUCLEOTIDE SEQUENCE [LARGE SCALE GENOMIC DNA]</scope>
    <source>
        <strain evidence="2">M_S1</strain>
        <tissue evidence="2">Blood</tissue>
    </source>
</reference>
<proteinExistence type="predicted"/>
<accession>A0A7J6A0S4</accession>
<name>A0A7J6A0S4_AMEME</name>
<evidence type="ECO:0000256" key="1">
    <source>
        <dbReference type="SAM" id="Phobius"/>
    </source>
</evidence>
<keyword evidence="1" id="KW-1133">Transmembrane helix</keyword>
<evidence type="ECO:0000313" key="2">
    <source>
        <dbReference type="EMBL" id="KAF4076293.1"/>
    </source>
</evidence>
<keyword evidence="1" id="KW-0472">Membrane</keyword>
<feature type="transmembrane region" description="Helical" evidence="1">
    <location>
        <begin position="53"/>
        <end position="70"/>
    </location>
</feature>
<protein>
    <submittedName>
        <fullName evidence="2">Uncharacterized protein</fullName>
    </submittedName>
</protein>
<sequence length="84" mass="10051">MKLEIKAFPWNRRRNKHAIGRGIFLSFRGRRKQAKQQMVPCECLMIMKVSHKLLFALCPMLVLVFIYYSSGKLSHHIWGYKQRE</sequence>
<dbReference type="EMBL" id="JAAGNN010000019">
    <property type="protein sequence ID" value="KAF4076293.1"/>
    <property type="molecule type" value="Genomic_DNA"/>
</dbReference>
<dbReference type="AlphaFoldDB" id="A0A7J6A0S4"/>
<organism evidence="2 3">
    <name type="scientific">Ameiurus melas</name>
    <name type="common">Black bullhead</name>
    <name type="synonym">Silurus melas</name>
    <dbReference type="NCBI Taxonomy" id="219545"/>
    <lineage>
        <taxon>Eukaryota</taxon>
        <taxon>Metazoa</taxon>
        <taxon>Chordata</taxon>
        <taxon>Craniata</taxon>
        <taxon>Vertebrata</taxon>
        <taxon>Euteleostomi</taxon>
        <taxon>Actinopterygii</taxon>
        <taxon>Neopterygii</taxon>
        <taxon>Teleostei</taxon>
        <taxon>Ostariophysi</taxon>
        <taxon>Siluriformes</taxon>
        <taxon>Ictaluridae</taxon>
        <taxon>Ameiurus</taxon>
    </lineage>
</organism>
<keyword evidence="1" id="KW-0812">Transmembrane</keyword>